<dbReference type="PANTHER" id="PTHR42732">
    <property type="entry name" value="BETA-GALACTOSIDASE"/>
    <property type="match status" value="1"/>
</dbReference>
<protein>
    <submittedName>
        <fullName evidence="9">Beta-galactosidase</fullName>
    </submittedName>
</protein>
<dbReference type="Gene3D" id="2.60.40.10">
    <property type="entry name" value="Immunoglobulins"/>
    <property type="match status" value="1"/>
</dbReference>
<dbReference type="Proteomes" id="UP001472866">
    <property type="component" value="Chromosome 10"/>
</dbReference>
<evidence type="ECO:0000256" key="3">
    <source>
        <dbReference type="ARBA" id="ARBA00023295"/>
    </source>
</evidence>
<feature type="compositionally biased region" description="Pro residues" evidence="4">
    <location>
        <begin position="12"/>
        <end position="25"/>
    </location>
</feature>
<organism evidence="9 10">
    <name type="scientific">Chloropicon roscoffensis</name>
    <dbReference type="NCBI Taxonomy" id="1461544"/>
    <lineage>
        <taxon>Eukaryota</taxon>
        <taxon>Viridiplantae</taxon>
        <taxon>Chlorophyta</taxon>
        <taxon>Chloropicophyceae</taxon>
        <taxon>Chloropicales</taxon>
        <taxon>Chloropicaceae</taxon>
        <taxon>Chloropicon</taxon>
    </lineage>
</organism>
<dbReference type="InterPro" id="IPR051913">
    <property type="entry name" value="GH2_Domain-Containing"/>
</dbReference>
<dbReference type="PANTHER" id="PTHR42732:SF2">
    <property type="entry name" value="BETA-MANNOSIDASE"/>
    <property type="match status" value="1"/>
</dbReference>
<dbReference type="GO" id="GO:0004553">
    <property type="term" value="F:hydrolase activity, hydrolyzing O-glycosyl compounds"/>
    <property type="evidence" value="ECO:0007669"/>
    <property type="project" value="InterPro"/>
</dbReference>
<accession>A0AAX4PG90</accession>
<feature type="transmembrane region" description="Helical" evidence="5">
    <location>
        <begin position="137"/>
        <end position="153"/>
    </location>
</feature>
<evidence type="ECO:0000256" key="2">
    <source>
        <dbReference type="ARBA" id="ARBA00022801"/>
    </source>
</evidence>
<dbReference type="EMBL" id="CP151510">
    <property type="protein sequence ID" value="WZN64774.1"/>
    <property type="molecule type" value="Genomic_DNA"/>
</dbReference>
<feature type="domain" description="Glycosyl hydrolases family 2 sugar binding" evidence="8">
    <location>
        <begin position="302"/>
        <end position="415"/>
    </location>
</feature>
<feature type="domain" description="Glycoside hydrolase family 2 immunoglobulin-like beta-sandwich" evidence="6">
    <location>
        <begin position="483"/>
        <end position="520"/>
    </location>
</feature>
<evidence type="ECO:0000259" key="6">
    <source>
        <dbReference type="Pfam" id="PF00703"/>
    </source>
</evidence>
<feature type="region of interest" description="Disordered" evidence="4">
    <location>
        <begin position="107"/>
        <end position="133"/>
    </location>
</feature>
<dbReference type="GO" id="GO:0005975">
    <property type="term" value="P:carbohydrate metabolic process"/>
    <property type="evidence" value="ECO:0007669"/>
    <property type="project" value="InterPro"/>
</dbReference>
<dbReference type="Pfam" id="PF00703">
    <property type="entry name" value="Glyco_hydro_2"/>
    <property type="match status" value="1"/>
</dbReference>
<keyword evidence="5" id="KW-1133">Transmembrane helix</keyword>
<dbReference type="Gene3D" id="3.20.20.80">
    <property type="entry name" value="Glycosidases"/>
    <property type="match status" value="1"/>
</dbReference>
<comment type="similarity">
    <text evidence="1">Belongs to the glycosyl hydrolase 2 family.</text>
</comment>
<dbReference type="InterPro" id="IPR006103">
    <property type="entry name" value="Glyco_hydro_2_cat"/>
</dbReference>
<dbReference type="Gene3D" id="2.60.120.260">
    <property type="entry name" value="Galactose-binding domain-like"/>
    <property type="match status" value="1"/>
</dbReference>
<dbReference type="SUPFAM" id="SSF51445">
    <property type="entry name" value="(Trans)glycosidases"/>
    <property type="match status" value="1"/>
</dbReference>
<evidence type="ECO:0000256" key="5">
    <source>
        <dbReference type="SAM" id="Phobius"/>
    </source>
</evidence>
<dbReference type="InterPro" id="IPR006104">
    <property type="entry name" value="Glyco_hydro_2_N"/>
</dbReference>
<name>A0AAX4PG90_9CHLO</name>
<keyword evidence="3" id="KW-0326">Glycosidase</keyword>
<reference evidence="9 10" key="1">
    <citation type="submission" date="2024-03" db="EMBL/GenBank/DDBJ databases">
        <title>Complete genome sequence of the green alga Chloropicon roscoffensis RCC1871.</title>
        <authorList>
            <person name="Lemieux C."/>
            <person name="Pombert J.-F."/>
            <person name="Otis C."/>
            <person name="Turmel M."/>
        </authorList>
    </citation>
    <scope>NUCLEOTIDE SEQUENCE [LARGE SCALE GENOMIC DNA]</scope>
    <source>
        <strain evidence="9 10">RCC1871</strain>
    </source>
</reference>
<dbReference type="Pfam" id="PF02836">
    <property type="entry name" value="Glyco_hydro_2_C"/>
    <property type="match status" value="1"/>
</dbReference>
<dbReference type="InterPro" id="IPR036156">
    <property type="entry name" value="Beta-gal/glucu_dom_sf"/>
</dbReference>
<keyword evidence="5" id="KW-0812">Transmembrane</keyword>
<feature type="compositionally biased region" description="Low complexity" evidence="4">
    <location>
        <begin position="1"/>
        <end position="11"/>
    </location>
</feature>
<keyword evidence="10" id="KW-1185">Reference proteome</keyword>
<gene>
    <name evidence="9" type="ORF">HKI87_10g63310</name>
</gene>
<dbReference type="InterPro" id="IPR008979">
    <property type="entry name" value="Galactose-bd-like_sf"/>
</dbReference>
<keyword evidence="5" id="KW-0472">Membrane</keyword>
<dbReference type="InterPro" id="IPR017853">
    <property type="entry name" value="GH"/>
</dbReference>
<evidence type="ECO:0000259" key="8">
    <source>
        <dbReference type="Pfam" id="PF02837"/>
    </source>
</evidence>
<feature type="domain" description="Glycoside hydrolase family 2 catalytic" evidence="7">
    <location>
        <begin position="561"/>
        <end position="684"/>
    </location>
</feature>
<evidence type="ECO:0000313" key="10">
    <source>
        <dbReference type="Proteomes" id="UP001472866"/>
    </source>
</evidence>
<dbReference type="SUPFAM" id="SSF49785">
    <property type="entry name" value="Galactose-binding domain-like"/>
    <property type="match status" value="1"/>
</dbReference>
<proteinExistence type="inferred from homology"/>
<dbReference type="InterPro" id="IPR006102">
    <property type="entry name" value="Ig-like_GH2"/>
</dbReference>
<dbReference type="SUPFAM" id="SSF49303">
    <property type="entry name" value="beta-Galactosidase/glucuronidase domain"/>
    <property type="match status" value="1"/>
</dbReference>
<feature type="region of interest" description="Disordered" evidence="4">
    <location>
        <begin position="830"/>
        <end position="851"/>
    </location>
</feature>
<evidence type="ECO:0000313" key="9">
    <source>
        <dbReference type="EMBL" id="WZN64774.1"/>
    </source>
</evidence>
<sequence length="851" mass="92905">MQHPATSGATPTPAPGQPTTNPGPPLKHSRSYLTLADLEEREAIDAAAAAAATSEAMDVMQGNGQQVTLVQGNQTQEGVLQASAVARRSRNLFLRVLPRSGTAKVVSLTPAPAAQPEPRGAASPRTEKKKGKKRRQAAFLSLFVLVLALFVRRDAVPEIKREMFDAAEYAGGARSLVDAAASFFARQTSTPFFFSSSSSSAEDLQSVLDAWNQTRSSAPLLTEWGERMAASDVSSTDHHPRPQLRRPGRWENLNGFWDFKVEGAAHGASAPSSEGYGEKILVPFSIESALSGVARSVGSGSQLVYRRTLSAERGDGADRRILHFGAVDWKTWVYVNGRLVGTHQGGYESFSFDVTDYLLPSGESELVVVVWDPTEDGQQPHGKQWADKGSDKMIAPAGMWYTSVTGIWQTVWLETVPGTFYVESMRLTPSIRSRSLHAEINTVSPTGLVPFVKLTAFDEHGIVGFGSGWSGESLTLKFGEHHIPKLWSPDQPFLYNLTVSLHLAQNGEALDEVEGYFAMREISLGRNGDAVQFLLNGEPTFHYGVLDQGWWPDGLYTPPSEEALAFDIQSAKDFGFNVIRKHAKVESDRFYHLCDKLGIMVWQDMPSSSGVYMWSPDGAHDFREGVKSPETASGFVGELKGVVKGLYNFPSVVAWIPFNEGWGQFSTEDIFAWLSSYDPQRLAWVSGGNDFGNGAAFDRHVYPGPSFVRLEECRASVLGEFGGNGFSIPGHAWGGGEGEEGGQGADYDTFVDWGYAQVRTLKELERQYGLQMTLLADLVGQGLSGAIFTQLSDVESESNGILTYDRKVAKLGASSVRSLHEKLFAAGRAPKEGLHREGAPPRKARCDWEQN</sequence>
<dbReference type="Pfam" id="PF02837">
    <property type="entry name" value="Glyco_hydro_2_N"/>
    <property type="match status" value="1"/>
</dbReference>
<evidence type="ECO:0000256" key="1">
    <source>
        <dbReference type="ARBA" id="ARBA00007401"/>
    </source>
</evidence>
<keyword evidence="2" id="KW-0378">Hydrolase</keyword>
<evidence type="ECO:0000256" key="4">
    <source>
        <dbReference type="SAM" id="MobiDB-lite"/>
    </source>
</evidence>
<evidence type="ECO:0000259" key="7">
    <source>
        <dbReference type="Pfam" id="PF02836"/>
    </source>
</evidence>
<feature type="region of interest" description="Disordered" evidence="4">
    <location>
        <begin position="1"/>
        <end position="30"/>
    </location>
</feature>
<dbReference type="InterPro" id="IPR013783">
    <property type="entry name" value="Ig-like_fold"/>
</dbReference>
<dbReference type="AlphaFoldDB" id="A0AAX4PG90"/>